<dbReference type="InterPro" id="IPR022644">
    <property type="entry name" value="De-COase2_N"/>
</dbReference>
<dbReference type="Pfam" id="PF00278">
    <property type="entry name" value="Orn_DAP_Arg_deC"/>
    <property type="match status" value="1"/>
</dbReference>
<evidence type="ECO:0000256" key="4">
    <source>
        <dbReference type="ARBA" id="ARBA00023239"/>
    </source>
</evidence>
<dbReference type="PRINTS" id="PR01182">
    <property type="entry name" value="ORNDCRBXLASE"/>
</dbReference>
<evidence type="ECO:0000256" key="2">
    <source>
        <dbReference type="ARBA" id="ARBA00008872"/>
    </source>
</evidence>
<evidence type="ECO:0000313" key="8">
    <source>
        <dbReference type="Proteomes" id="UP000887575"/>
    </source>
</evidence>
<dbReference type="SUPFAM" id="SSF51419">
    <property type="entry name" value="PLP-binding barrel"/>
    <property type="match status" value="1"/>
</dbReference>
<dbReference type="WBParaSite" id="MBELARI_LOCUS9630">
    <property type="protein sequence ID" value="MBELARI_LOCUS9630"/>
    <property type="gene ID" value="MBELARI_LOCUS9630"/>
</dbReference>
<dbReference type="GO" id="GO:0004586">
    <property type="term" value="F:ornithine decarboxylase activity"/>
    <property type="evidence" value="ECO:0007669"/>
    <property type="project" value="TreeGrafter"/>
</dbReference>
<dbReference type="AlphaFoldDB" id="A0AAF3JC33"/>
<evidence type="ECO:0000256" key="1">
    <source>
        <dbReference type="ARBA" id="ARBA00001933"/>
    </source>
</evidence>
<dbReference type="Proteomes" id="UP000887575">
    <property type="component" value="Unassembled WGS sequence"/>
</dbReference>
<evidence type="ECO:0000256" key="5">
    <source>
        <dbReference type="RuleBase" id="RU003737"/>
    </source>
</evidence>
<evidence type="ECO:0000259" key="7">
    <source>
        <dbReference type="Pfam" id="PF02784"/>
    </source>
</evidence>
<dbReference type="SUPFAM" id="SSF50621">
    <property type="entry name" value="Alanine racemase C-terminal domain-like"/>
    <property type="match status" value="1"/>
</dbReference>
<accession>A0AAF3JC33</accession>
<keyword evidence="4" id="KW-0456">Lyase</keyword>
<feature type="domain" description="Orn/DAP/Arg decarboxylase 2 C-terminal" evidence="6">
    <location>
        <begin position="154"/>
        <end position="253"/>
    </location>
</feature>
<proteinExistence type="inferred from homology"/>
<sequence>MMTLDSREELLKIHEIYPKADLIIRLATSDKSAMTPLSGKFGAEGTRQIPDLLMEAKKLGQNIAGISFHVGSGCRDPTSFRRALEQVKTLYDFGKSLGHSMQIIDIGGGFPGGKLNANFEDCAKEIRDSLRDYFSTKNVQVLAEPGRYFSAAPFTLCANVIHSMEVPPEYDETRSSTESCMKYYLNDGVFGSFACKFNLYLHSEGVPLNPKPDRPNLRSTIFGPTCDTWDKIEEDRLIEKMNTNEWIYYIDMGAYSCACASNFNGFRPPEHLFAISQENWF</sequence>
<keyword evidence="3" id="KW-0663">Pyridoxal phosphate</keyword>
<dbReference type="Pfam" id="PF02784">
    <property type="entry name" value="Orn_Arg_deC_N"/>
    <property type="match status" value="1"/>
</dbReference>
<comment type="cofactor">
    <cofactor evidence="1">
        <name>pyridoxal 5'-phosphate</name>
        <dbReference type="ChEBI" id="CHEBI:597326"/>
    </cofactor>
</comment>
<reference evidence="9" key="1">
    <citation type="submission" date="2024-02" db="UniProtKB">
        <authorList>
            <consortium name="WormBaseParasite"/>
        </authorList>
    </citation>
    <scope>IDENTIFICATION</scope>
</reference>
<dbReference type="GO" id="GO:0033387">
    <property type="term" value="P:putrescine biosynthetic process from arginine, via ornithine"/>
    <property type="evidence" value="ECO:0007669"/>
    <property type="project" value="TreeGrafter"/>
</dbReference>
<dbReference type="PANTHER" id="PTHR11482">
    <property type="entry name" value="ARGININE/DIAMINOPIMELATE/ORNITHINE DECARBOXYLASE"/>
    <property type="match status" value="1"/>
</dbReference>
<dbReference type="InterPro" id="IPR022643">
    <property type="entry name" value="De-COase2_C"/>
</dbReference>
<dbReference type="PRINTS" id="PR01179">
    <property type="entry name" value="ODADCRBXLASE"/>
</dbReference>
<organism evidence="8 9">
    <name type="scientific">Mesorhabditis belari</name>
    <dbReference type="NCBI Taxonomy" id="2138241"/>
    <lineage>
        <taxon>Eukaryota</taxon>
        <taxon>Metazoa</taxon>
        <taxon>Ecdysozoa</taxon>
        <taxon>Nematoda</taxon>
        <taxon>Chromadorea</taxon>
        <taxon>Rhabditida</taxon>
        <taxon>Rhabditina</taxon>
        <taxon>Rhabditomorpha</taxon>
        <taxon>Rhabditoidea</taxon>
        <taxon>Rhabditidae</taxon>
        <taxon>Mesorhabditinae</taxon>
        <taxon>Mesorhabditis</taxon>
    </lineage>
</organism>
<feature type="domain" description="Orn/DAP/Arg decarboxylase 2 N-terminal" evidence="7">
    <location>
        <begin position="1"/>
        <end position="151"/>
    </location>
</feature>
<keyword evidence="8" id="KW-1185">Reference proteome</keyword>
<protein>
    <recommendedName>
        <fullName evidence="10">Ornithine decarboxylase</fullName>
    </recommendedName>
</protein>
<dbReference type="InterPro" id="IPR000183">
    <property type="entry name" value="Orn/DAP/Arg_de-COase"/>
</dbReference>
<evidence type="ECO:0000313" key="9">
    <source>
        <dbReference type="WBParaSite" id="MBELARI_LOCUS9630"/>
    </source>
</evidence>
<dbReference type="InterPro" id="IPR002433">
    <property type="entry name" value="Orn_de-COase"/>
</dbReference>
<evidence type="ECO:0000259" key="6">
    <source>
        <dbReference type="Pfam" id="PF00278"/>
    </source>
</evidence>
<dbReference type="InterPro" id="IPR009006">
    <property type="entry name" value="Ala_racemase/Decarboxylase_C"/>
</dbReference>
<name>A0AAF3JC33_9BILA</name>
<evidence type="ECO:0008006" key="10">
    <source>
        <dbReference type="Google" id="ProtNLM"/>
    </source>
</evidence>
<dbReference type="Gene3D" id="3.20.20.10">
    <property type="entry name" value="Alanine racemase"/>
    <property type="match status" value="1"/>
</dbReference>
<dbReference type="PANTHER" id="PTHR11482:SF6">
    <property type="entry name" value="ORNITHINE DECARBOXYLASE 1-RELATED"/>
    <property type="match status" value="1"/>
</dbReference>
<comment type="similarity">
    <text evidence="2 5">Belongs to the Orn/Lys/Arg decarboxylase class-II family.</text>
</comment>
<dbReference type="GO" id="GO:0005737">
    <property type="term" value="C:cytoplasm"/>
    <property type="evidence" value="ECO:0007669"/>
    <property type="project" value="TreeGrafter"/>
</dbReference>
<dbReference type="Gene3D" id="2.40.37.10">
    <property type="entry name" value="Lyase, Ornithine Decarboxylase, Chain A, domain 1"/>
    <property type="match status" value="1"/>
</dbReference>
<evidence type="ECO:0000256" key="3">
    <source>
        <dbReference type="ARBA" id="ARBA00022898"/>
    </source>
</evidence>
<dbReference type="InterPro" id="IPR029066">
    <property type="entry name" value="PLP-binding_barrel"/>
</dbReference>